<evidence type="ECO:0000313" key="2">
    <source>
        <dbReference type="EMBL" id="KAF8562840.1"/>
    </source>
</evidence>
<evidence type="ECO:0000256" key="1">
    <source>
        <dbReference type="SAM" id="Phobius"/>
    </source>
</evidence>
<dbReference type="AlphaFoldDB" id="A0A8T0D4Q4"/>
<name>A0A8T0D4Q4_9TREM</name>
<keyword evidence="3" id="KW-1185">Reference proteome</keyword>
<protein>
    <submittedName>
        <fullName evidence="2">Uncharacterized protein</fullName>
    </submittedName>
</protein>
<organism evidence="2 3">
    <name type="scientific">Paragonimus westermani</name>
    <dbReference type="NCBI Taxonomy" id="34504"/>
    <lineage>
        <taxon>Eukaryota</taxon>
        <taxon>Metazoa</taxon>
        <taxon>Spiralia</taxon>
        <taxon>Lophotrochozoa</taxon>
        <taxon>Platyhelminthes</taxon>
        <taxon>Trematoda</taxon>
        <taxon>Digenea</taxon>
        <taxon>Plagiorchiida</taxon>
        <taxon>Troglotremata</taxon>
        <taxon>Troglotrematidae</taxon>
        <taxon>Paragonimus</taxon>
    </lineage>
</organism>
<keyword evidence="1" id="KW-0812">Transmembrane</keyword>
<keyword evidence="1" id="KW-1133">Transmembrane helix</keyword>
<dbReference type="OrthoDB" id="6276872at2759"/>
<dbReference type="Proteomes" id="UP000699462">
    <property type="component" value="Unassembled WGS sequence"/>
</dbReference>
<reference evidence="2 3" key="1">
    <citation type="submission" date="2019-07" db="EMBL/GenBank/DDBJ databases">
        <title>Annotation for the trematode Paragonimus westermani.</title>
        <authorList>
            <person name="Choi Y.-J."/>
        </authorList>
    </citation>
    <scope>NUCLEOTIDE SEQUENCE [LARGE SCALE GENOMIC DNA]</scope>
    <source>
        <strain evidence="2">180907_Pwestermani</strain>
    </source>
</reference>
<gene>
    <name evidence="2" type="ORF">P879_11503</name>
</gene>
<comment type="caution">
    <text evidence="2">The sequence shown here is derived from an EMBL/GenBank/DDBJ whole genome shotgun (WGS) entry which is preliminary data.</text>
</comment>
<keyword evidence="1" id="KW-0472">Membrane</keyword>
<feature type="transmembrane region" description="Helical" evidence="1">
    <location>
        <begin position="26"/>
        <end position="46"/>
    </location>
</feature>
<dbReference type="EMBL" id="JTDF01016657">
    <property type="protein sequence ID" value="KAF8562840.1"/>
    <property type="molecule type" value="Genomic_DNA"/>
</dbReference>
<sequence length="47" mass="5136">MITVGYAAFHKPELDRTISLPFMGEWLFGGIMAGLGVFFMSILIAVS</sequence>
<evidence type="ECO:0000313" key="3">
    <source>
        <dbReference type="Proteomes" id="UP000699462"/>
    </source>
</evidence>
<proteinExistence type="predicted"/>
<accession>A0A8T0D4Q4</accession>